<proteinExistence type="predicted"/>
<keyword evidence="2" id="KW-0812">Transmembrane</keyword>
<comment type="caution">
    <text evidence="3">The sequence shown here is derived from an EMBL/GenBank/DDBJ whole genome shotgun (WGS) entry which is preliminary data.</text>
</comment>
<accession>S9S7S2</accession>
<dbReference type="EMBL" id="AQPH01000163">
    <property type="protein sequence ID" value="EPY00133.1"/>
    <property type="molecule type" value="Genomic_DNA"/>
</dbReference>
<evidence type="ECO:0000313" key="3">
    <source>
        <dbReference type="EMBL" id="EPY00133.1"/>
    </source>
</evidence>
<keyword evidence="2" id="KW-1133">Transmembrane helix</keyword>
<dbReference type="Proteomes" id="UP000015350">
    <property type="component" value="Unassembled WGS sequence"/>
</dbReference>
<keyword evidence="2" id="KW-0472">Membrane</keyword>
<name>S9S7S2_MAGFU</name>
<feature type="transmembrane region" description="Helical" evidence="2">
    <location>
        <begin position="133"/>
        <end position="156"/>
    </location>
</feature>
<dbReference type="OrthoDB" id="7348837at2"/>
<gene>
    <name evidence="3" type="ORF">K678_17641</name>
</gene>
<organism evidence="3 4">
    <name type="scientific">Magnetospirillum fulvum MGU-K5</name>
    <dbReference type="NCBI Taxonomy" id="1316936"/>
    <lineage>
        <taxon>Bacteria</taxon>
        <taxon>Pseudomonadati</taxon>
        <taxon>Pseudomonadota</taxon>
        <taxon>Alphaproteobacteria</taxon>
        <taxon>Rhodospirillales</taxon>
        <taxon>Rhodospirillaceae</taxon>
        <taxon>Magnetospirillum</taxon>
    </lineage>
</organism>
<dbReference type="AlphaFoldDB" id="S9S7S2"/>
<dbReference type="eggNOG" id="ENOG5033G65">
    <property type="taxonomic scope" value="Bacteria"/>
</dbReference>
<feature type="compositionally biased region" description="Acidic residues" evidence="1">
    <location>
        <begin position="1"/>
        <end position="13"/>
    </location>
</feature>
<sequence length="157" mass="16847">MSDDPIFDPETGEVLEAGDTPPPVPAMSLDEARAMLVREHGVAIGSDDPLLMLITLHQGMLRDYERMLARHDAAIAAILGTTGAACADAVETVLASLKDKTVKASLDQAFALVERQALAMEDLRRALRSHRRVTALLTTLSLAGCVLALTILFSIVR</sequence>
<evidence type="ECO:0008006" key="5">
    <source>
        <dbReference type="Google" id="ProtNLM"/>
    </source>
</evidence>
<feature type="region of interest" description="Disordered" evidence="1">
    <location>
        <begin position="1"/>
        <end position="23"/>
    </location>
</feature>
<dbReference type="PATRIC" id="fig|1316936.3.peg.3471"/>
<protein>
    <recommendedName>
        <fullName evidence="5">Conjugal transfer protein TraM</fullName>
    </recommendedName>
</protein>
<evidence type="ECO:0000256" key="2">
    <source>
        <dbReference type="SAM" id="Phobius"/>
    </source>
</evidence>
<evidence type="ECO:0000313" key="4">
    <source>
        <dbReference type="Proteomes" id="UP000015350"/>
    </source>
</evidence>
<dbReference type="RefSeq" id="WP_021133801.1">
    <property type="nucleotide sequence ID" value="NZ_AQPH01000163.1"/>
</dbReference>
<evidence type="ECO:0000256" key="1">
    <source>
        <dbReference type="SAM" id="MobiDB-lite"/>
    </source>
</evidence>
<reference evidence="3 4" key="1">
    <citation type="submission" date="2013-04" db="EMBL/GenBank/DDBJ databases">
        <authorList>
            <person name="Kuznetsov B."/>
            <person name="Ivanovsky R."/>
        </authorList>
    </citation>
    <scope>NUCLEOTIDE SEQUENCE [LARGE SCALE GENOMIC DNA]</scope>
    <source>
        <strain evidence="3 4">MGU-K5</strain>
    </source>
</reference>